<dbReference type="Gene3D" id="3.40.50.620">
    <property type="entry name" value="HUPs"/>
    <property type="match status" value="1"/>
</dbReference>
<evidence type="ECO:0000313" key="4">
    <source>
        <dbReference type="Proteomes" id="UP000249522"/>
    </source>
</evidence>
<dbReference type="InterPro" id="IPR006016">
    <property type="entry name" value="UspA"/>
</dbReference>
<evidence type="ECO:0000256" key="1">
    <source>
        <dbReference type="ARBA" id="ARBA00008791"/>
    </source>
</evidence>
<gene>
    <name evidence="3" type="ORF">DNH61_08005</name>
</gene>
<feature type="domain" description="UspA" evidence="2">
    <location>
        <begin position="5"/>
        <end position="145"/>
    </location>
</feature>
<dbReference type="SUPFAM" id="SSF52402">
    <property type="entry name" value="Adenine nucleotide alpha hydrolases-like"/>
    <property type="match status" value="1"/>
</dbReference>
<organism evidence="3 4">
    <name type="scientific">Paenibacillus sambharensis</name>
    <dbReference type="NCBI Taxonomy" id="1803190"/>
    <lineage>
        <taxon>Bacteria</taxon>
        <taxon>Bacillati</taxon>
        <taxon>Bacillota</taxon>
        <taxon>Bacilli</taxon>
        <taxon>Bacillales</taxon>
        <taxon>Paenibacillaceae</taxon>
        <taxon>Paenibacillus</taxon>
    </lineage>
</organism>
<accession>A0A2W1LXL7</accession>
<keyword evidence="4" id="KW-1185">Reference proteome</keyword>
<dbReference type="PANTHER" id="PTHR46268:SF6">
    <property type="entry name" value="UNIVERSAL STRESS PROTEIN UP12"/>
    <property type="match status" value="1"/>
</dbReference>
<dbReference type="InterPro" id="IPR014729">
    <property type="entry name" value="Rossmann-like_a/b/a_fold"/>
</dbReference>
<dbReference type="Proteomes" id="UP000249522">
    <property type="component" value="Unassembled WGS sequence"/>
</dbReference>
<dbReference type="InterPro" id="IPR006015">
    <property type="entry name" value="Universal_stress_UspA"/>
</dbReference>
<sequence length="145" mass="15630">MLMLFRHILAAYDGSVQAKRALEKSVQMVDSCSGTKLTVIHAVNLYPLAAGDIMIAPTDAMSESALKRGEELLEEARLYTEGLCRVNTEMIHGSPSKVIIQQAAERGCDLIVVGSRGLGPIQGAMLGSVSRYVVQYAKVPVLVIK</sequence>
<reference evidence="3 4" key="1">
    <citation type="submission" date="2018-06" db="EMBL/GenBank/DDBJ databases">
        <title>Paenibacillus imtechensis sp. nov.</title>
        <authorList>
            <person name="Pinnaka A.K."/>
            <person name="Singh H."/>
            <person name="Kaur M."/>
        </authorList>
    </citation>
    <scope>NUCLEOTIDE SEQUENCE [LARGE SCALE GENOMIC DNA]</scope>
    <source>
        <strain evidence="3 4">SMB1</strain>
    </source>
</reference>
<dbReference type="CDD" id="cd00293">
    <property type="entry name" value="USP-like"/>
    <property type="match status" value="1"/>
</dbReference>
<dbReference type="AlphaFoldDB" id="A0A2W1LXL7"/>
<name>A0A2W1LXL7_9BACL</name>
<dbReference type="EMBL" id="QKRB01000038">
    <property type="protein sequence ID" value="PZD96441.1"/>
    <property type="molecule type" value="Genomic_DNA"/>
</dbReference>
<comment type="similarity">
    <text evidence="1">Belongs to the universal stress protein A family.</text>
</comment>
<proteinExistence type="inferred from homology"/>
<dbReference type="OrthoDB" id="9777884at2"/>
<dbReference type="PANTHER" id="PTHR46268">
    <property type="entry name" value="STRESS RESPONSE PROTEIN NHAX"/>
    <property type="match status" value="1"/>
</dbReference>
<comment type="caution">
    <text evidence="3">The sequence shown here is derived from an EMBL/GenBank/DDBJ whole genome shotgun (WGS) entry which is preliminary data.</text>
</comment>
<evidence type="ECO:0000313" key="3">
    <source>
        <dbReference type="EMBL" id="PZD96441.1"/>
    </source>
</evidence>
<protein>
    <submittedName>
        <fullName evidence="3">Universal stress protein</fullName>
    </submittedName>
</protein>
<dbReference type="PRINTS" id="PR01438">
    <property type="entry name" value="UNVRSLSTRESS"/>
</dbReference>
<evidence type="ECO:0000259" key="2">
    <source>
        <dbReference type="Pfam" id="PF00582"/>
    </source>
</evidence>
<dbReference type="Pfam" id="PF00582">
    <property type="entry name" value="Usp"/>
    <property type="match status" value="1"/>
</dbReference>